<feature type="binding site" evidence="5">
    <location>
        <position position="161"/>
    </location>
    <ligand>
        <name>ATP</name>
        <dbReference type="ChEBI" id="CHEBI:30616"/>
    </ligand>
</feature>
<keyword evidence="9" id="KW-1185">Reference proteome</keyword>
<dbReference type="GO" id="GO:0004674">
    <property type="term" value="F:protein serine/threonine kinase activity"/>
    <property type="evidence" value="ECO:0007669"/>
    <property type="project" value="UniProtKB-EC"/>
</dbReference>
<gene>
    <name evidence="8" type="ORF">ACFPN2_26920</name>
</gene>
<keyword evidence="2 5" id="KW-0547">Nucleotide-binding</keyword>
<name>A0ABV8T0H9_9GAMM</name>
<evidence type="ECO:0000313" key="9">
    <source>
        <dbReference type="Proteomes" id="UP001595904"/>
    </source>
</evidence>
<protein>
    <submittedName>
        <fullName evidence="8">Serine/threonine-protein kinase</fullName>
        <ecNumber evidence="8">2.7.11.1</ecNumber>
    </submittedName>
</protein>
<dbReference type="Gene3D" id="1.10.510.10">
    <property type="entry name" value="Transferase(Phosphotransferase) domain 1"/>
    <property type="match status" value="1"/>
</dbReference>
<evidence type="ECO:0000256" key="3">
    <source>
        <dbReference type="ARBA" id="ARBA00022777"/>
    </source>
</evidence>
<dbReference type="Proteomes" id="UP001595904">
    <property type="component" value="Unassembled WGS sequence"/>
</dbReference>
<evidence type="ECO:0000256" key="2">
    <source>
        <dbReference type="ARBA" id="ARBA00022741"/>
    </source>
</evidence>
<dbReference type="InterPro" id="IPR017441">
    <property type="entry name" value="Protein_kinase_ATP_BS"/>
</dbReference>
<dbReference type="Gene3D" id="3.30.200.20">
    <property type="entry name" value="Phosphorylase Kinase, domain 1"/>
    <property type="match status" value="1"/>
</dbReference>
<dbReference type="PANTHER" id="PTHR43289:SF6">
    <property type="entry name" value="SERINE_THREONINE-PROTEIN KINASE NEKL-3"/>
    <property type="match status" value="1"/>
</dbReference>
<keyword evidence="6" id="KW-0812">Transmembrane</keyword>
<keyword evidence="4 5" id="KW-0067">ATP-binding</keyword>
<dbReference type="PANTHER" id="PTHR43289">
    <property type="entry name" value="MITOGEN-ACTIVATED PROTEIN KINASE KINASE KINASE 20-RELATED"/>
    <property type="match status" value="1"/>
</dbReference>
<dbReference type="InterPro" id="IPR008271">
    <property type="entry name" value="Ser/Thr_kinase_AS"/>
</dbReference>
<dbReference type="Pfam" id="PF00069">
    <property type="entry name" value="Pkinase"/>
    <property type="match status" value="1"/>
</dbReference>
<keyword evidence="6" id="KW-0472">Membrane</keyword>
<evidence type="ECO:0000256" key="1">
    <source>
        <dbReference type="ARBA" id="ARBA00022679"/>
    </source>
</evidence>
<dbReference type="PROSITE" id="PS00108">
    <property type="entry name" value="PROTEIN_KINASE_ST"/>
    <property type="match status" value="1"/>
</dbReference>
<dbReference type="SUPFAM" id="SSF56112">
    <property type="entry name" value="Protein kinase-like (PK-like)"/>
    <property type="match status" value="1"/>
</dbReference>
<comment type="caution">
    <text evidence="8">The sequence shown here is derived from an EMBL/GenBank/DDBJ whole genome shotgun (WGS) entry which is preliminary data.</text>
</comment>
<proteinExistence type="predicted"/>
<dbReference type="InterPro" id="IPR000719">
    <property type="entry name" value="Prot_kinase_dom"/>
</dbReference>
<dbReference type="SMART" id="SM00220">
    <property type="entry name" value="S_TKc"/>
    <property type="match status" value="1"/>
</dbReference>
<accession>A0ABV8T0H9</accession>
<keyword evidence="6" id="KW-1133">Transmembrane helix</keyword>
<dbReference type="InterPro" id="IPR011009">
    <property type="entry name" value="Kinase-like_dom_sf"/>
</dbReference>
<feature type="transmembrane region" description="Helical" evidence="6">
    <location>
        <begin position="401"/>
        <end position="424"/>
    </location>
</feature>
<dbReference type="EC" id="2.7.11.1" evidence="8"/>
<dbReference type="RefSeq" id="WP_380602405.1">
    <property type="nucleotide sequence ID" value="NZ_JBHSDU010000014.1"/>
</dbReference>
<evidence type="ECO:0000313" key="8">
    <source>
        <dbReference type="EMBL" id="MFC4312747.1"/>
    </source>
</evidence>
<evidence type="ECO:0000256" key="4">
    <source>
        <dbReference type="ARBA" id="ARBA00022840"/>
    </source>
</evidence>
<evidence type="ECO:0000256" key="5">
    <source>
        <dbReference type="PROSITE-ProRule" id="PRU10141"/>
    </source>
</evidence>
<organism evidence="8 9">
    <name type="scientific">Steroidobacter flavus</name>
    <dbReference type="NCBI Taxonomy" id="1842136"/>
    <lineage>
        <taxon>Bacteria</taxon>
        <taxon>Pseudomonadati</taxon>
        <taxon>Pseudomonadota</taxon>
        <taxon>Gammaproteobacteria</taxon>
        <taxon>Steroidobacterales</taxon>
        <taxon>Steroidobacteraceae</taxon>
        <taxon>Steroidobacter</taxon>
    </lineage>
</organism>
<dbReference type="PROSITE" id="PS50011">
    <property type="entry name" value="PROTEIN_KINASE_DOM"/>
    <property type="match status" value="1"/>
</dbReference>
<dbReference type="CDD" id="cd14014">
    <property type="entry name" value="STKc_PknB_like"/>
    <property type="match status" value="1"/>
</dbReference>
<evidence type="ECO:0000256" key="6">
    <source>
        <dbReference type="SAM" id="Phobius"/>
    </source>
</evidence>
<keyword evidence="1 8" id="KW-0808">Transferase</keyword>
<keyword evidence="3 8" id="KW-0418">Kinase</keyword>
<evidence type="ECO:0000259" key="7">
    <source>
        <dbReference type="PROSITE" id="PS50011"/>
    </source>
</evidence>
<feature type="domain" description="Protein kinase" evidence="7">
    <location>
        <begin position="126"/>
        <end position="393"/>
    </location>
</feature>
<dbReference type="EMBL" id="JBHSDU010000014">
    <property type="protein sequence ID" value="MFC4312747.1"/>
    <property type="molecule type" value="Genomic_DNA"/>
</dbReference>
<reference evidence="9" key="1">
    <citation type="journal article" date="2019" name="Int. J. Syst. Evol. Microbiol.">
        <title>The Global Catalogue of Microorganisms (GCM) 10K type strain sequencing project: providing services to taxonomists for standard genome sequencing and annotation.</title>
        <authorList>
            <consortium name="The Broad Institute Genomics Platform"/>
            <consortium name="The Broad Institute Genome Sequencing Center for Infectious Disease"/>
            <person name="Wu L."/>
            <person name="Ma J."/>
        </authorList>
    </citation>
    <scope>NUCLEOTIDE SEQUENCE [LARGE SCALE GENOMIC DNA]</scope>
    <source>
        <strain evidence="9">CGMCC 1.10759</strain>
    </source>
</reference>
<sequence length="575" mass="64536">MHELSNELGRFISGAIDLDQLRALFRAYLTRHPQERESISRWLRNTVEEGRLSATIWLTLRDLFEPPAATLEPPRSAMQSKATVLARGQSAHVETAQAREEPPLFEPDPEVACETLVPNMVVKERFLLVERLGRGGMGQVFKALDRRRQEAHDRQPYIALKVLNREVSAHPESFMALQREARRASTLAHPNVVTVYDFDRDGSRIYMTMEYLEGQGLDEFIDARCSEGLPLAEVLPIIRGVAMALEYGHQKRIVHCDLKPGNIFVCNDGTVKVLDFGIARLIQTTDTRSEQTIFDPALVLHGLTPAYASLEMWKQASPDPRDDIYALACVTYELLSGRHPFDRQSAKIVNERKLVPKRIPSLTRDQWEGLKQGLALNREDRTPSVGAFLKAFMPQSRLKKYALPGAIAGVLVTVGAVAVGARYYRVAVEDSTMEVLQCAQIPKPAVTNAQQPRPALTAEQQQEIDDHIALARDYMLDATPATRIEDLKYILSDGPNSVTDILNAVLRMDPSQRDALQLQADVANVYAERAGTLANEHRVTEALDLIRYGRQVLPSSQELFRLEQSFCRMDALAHN</sequence>
<dbReference type="PROSITE" id="PS00107">
    <property type="entry name" value="PROTEIN_KINASE_ATP"/>
    <property type="match status" value="1"/>
</dbReference>